<dbReference type="EMBL" id="EF677668">
    <property type="protein sequence ID" value="ABR17477.1"/>
    <property type="molecule type" value="mRNA"/>
</dbReference>
<dbReference type="InterPro" id="IPR044246">
    <property type="entry name" value="ZFP3-like"/>
</dbReference>
<dbReference type="FunFam" id="3.30.160.60:FF:001366">
    <property type="entry name" value="Zinc finger protein 2"/>
    <property type="match status" value="1"/>
</dbReference>
<evidence type="ECO:0000256" key="1">
    <source>
        <dbReference type="ARBA" id="ARBA00004123"/>
    </source>
</evidence>
<keyword evidence="3 6" id="KW-0863">Zinc-finger</keyword>
<keyword evidence="4" id="KW-0862">Zinc</keyword>
<evidence type="ECO:0000256" key="7">
    <source>
        <dbReference type="SAM" id="MobiDB-lite"/>
    </source>
</evidence>
<dbReference type="SUPFAM" id="SSF57667">
    <property type="entry name" value="beta-beta-alpha zinc fingers"/>
    <property type="match status" value="1"/>
</dbReference>
<reference evidence="9" key="1">
    <citation type="submission" date="2007-06" db="EMBL/GenBank/DDBJ databases">
        <title>Full length cDNA sequences from Sitka Spruce (Picea sitchensis).</title>
        <authorList>
            <person name="Ralph S.G."/>
            <person name="Chun H.E."/>
            <person name="Liao N."/>
            <person name="Ali J."/>
            <person name="Reid K."/>
            <person name="Kolosova N."/>
            <person name="Cooper N."/>
            <person name="Cullis C."/>
            <person name="Jancsik S."/>
            <person name="Moore R."/>
            <person name="Mayo M."/>
            <person name="Wagner S."/>
            <person name="Holt R.A."/>
            <person name="Jones S.J.M."/>
            <person name="Marra M.A."/>
            <person name="Ritland C.E."/>
            <person name="Ritland K."/>
            <person name="Bohlmann J."/>
        </authorList>
    </citation>
    <scope>NUCLEOTIDE SEQUENCE</scope>
    <source>
        <tissue evidence="9">Green portion of the leader tissue</tissue>
    </source>
</reference>
<feature type="region of interest" description="Disordered" evidence="7">
    <location>
        <begin position="115"/>
        <end position="156"/>
    </location>
</feature>
<evidence type="ECO:0000256" key="2">
    <source>
        <dbReference type="ARBA" id="ARBA00022723"/>
    </source>
</evidence>
<feature type="compositionally biased region" description="Polar residues" evidence="7">
    <location>
        <begin position="146"/>
        <end position="156"/>
    </location>
</feature>
<proteinExistence type="evidence at transcript level"/>
<dbReference type="InterPro" id="IPR013087">
    <property type="entry name" value="Znf_C2H2_type"/>
</dbReference>
<dbReference type="PANTHER" id="PTHR47287:SF18">
    <property type="entry name" value="TRANSCRIPTION FACTOR C2H2 FAMILY"/>
    <property type="match status" value="1"/>
</dbReference>
<comment type="subcellular location">
    <subcellularLocation>
        <location evidence="1">Nucleus</location>
    </subcellularLocation>
</comment>
<feature type="compositionally biased region" description="Basic and acidic residues" evidence="7">
    <location>
        <begin position="119"/>
        <end position="128"/>
    </location>
</feature>
<accession>B8LP97</accession>
<dbReference type="PROSITE" id="PS00028">
    <property type="entry name" value="ZINC_FINGER_C2H2_1"/>
    <property type="match status" value="1"/>
</dbReference>
<feature type="region of interest" description="Disordered" evidence="7">
    <location>
        <begin position="322"/>
        <end position="343"/>
    </location>
</feature>
<feature type="domain" description="C2H2-type" evidence="8">
    <location>
        <begin position="162"/>
        <end position="189"/>
    </location>
</feature>
<evidence type="ECO:0000259" key="8">
    <source>
        <dbReference type="PROSITE" id="PS50157"/>
    </source>
</evidence>
<name>B8LP97_PICSI</name>
<keyword evidence="5" id="KW-0539">Nucleus</keyword>
<dbReference type="AlphaFoldDB" id="B8LP97"/>
<evidence type="ECO:0000256" key="6">
    <source>
        <dbReference type="PROSITE-ProRule" id="PRU00042"/>
    </source>
</evidence>
<dbReference type="GO" id="GO:0009788">
    <property type="term" value="P:negative regulation of abscisic acid-activated signaling pathway"/>
    <property type="evidence" value="ECO:0007669"/>
    <property type="project" value="InterPro"/>
</dbReference>
<evidence type="ECO:0000256" key="4">
    <source>
        <dbReference type="ARBA" id="ARBA00022833"/>
    </source>
</evidence>
<keyword evidence="2" id="KW-0479">Metal-binding</keyword>
<evidence type="ECO:0000256" key="3">
    <source>
        <dbReference type="ARBA" id="ARBA00022771"/>
    </source>
</evidence>
<dbReference type="Gene3D" id="3.30.160.60">
    <property type="entry name" value="Classic Zinc Finger"/>
    <property type="match status" value="1"/>
</dbReference>
<dbReference type="PROSITE" id="PS50157">
    <property type="entry name" value="ZINC_FINGER_C2H2_2"/>
    <property type="match status" value="1"/>
</dbReference>
<organism evidence="9">
    <name type="scientific">Picea sitchensis</name>
    <name type="common">Sitka spruce</name>
    <name type="synonym">Pinus sitchensis</name>
    <dbReference type="NCBI Taxonomy" id="3332"/>
    <lineage>
        <taxon>Eukaryota</taxon>
        <taxon>Viridiplantae</taxon>
        <taxon>Streptophyta</taxon>
        <taxon>Embryophyta</taxon>
        <taxon>Tracheophyta</taxon>
        <taxon>Spermatophyta</taxon>
        <taxon>Pinopsida</taxon>
        <taxon>Pinidae</taxon>
        <taxon>Conifers I</taxon>
        <taxon>Pinales</taxon>
        <taxon>Pinaceae</taxon>
        <taxon>Picea</taxon>
    </lineage>
</organism>
<evidence type="ECO:0000313" key="9">
    <source>
        <dbReference type="EMBL" id="ABR17477.1"/>
    </source>
</evidence>
<feature type="compositionally biased region" description="Polar residues" evidence="7">
    <location>
        <begin position="322"/>
        <end position="341"/>
    </location>
</feature>
<dbReference type="GO" id="GO:0005634">
    <property type="term" value="C:nucleus"/>
    <property type="evidence" value="ECO:0007669"/>
    <property type="project" value="UniProtKB-SubCell"/>
</dbReference>
<sequence>MMNIMKNCSIDLEGSESYFSEESVISQQLSASNVSAGLESSLFSQQQHQPHYMFQVQENAPKSREKSSAEDFKLEETSEVSLNLTIGYDGEGGGTVREGKDLQTSNFIDYFGQSSNTEEAEKEHDASVDTKGPLESSNEVGHPTTYPESSSLSAQGSEPRVFSCNYCQRKFYSSQALGGHQNAHKRERTLAKRGQRIGAFQHRYISMASLPLHGSTESATGQINRSLGIKAHSLIHKSPYAEPSLPLSHHGWSRPPIEQHPAVGKYVMEDMGSSRMIVGNRGGVARFENNNFGAGRVLGANPFLHEEPASFCWPGSFRRMQQQSQDGGSYHTQNHETSSNGFYLKPQDDISKLDLSLRL</sequence>
<dbReference type="GO" id="GO:0008270">
    <property type="term" value="F:zinc ion binding"/>
    <property type="evidence" value="ECO:0007669"/>
    <property type="project" value="UniProtKB-KW"/>
</dbReference>
<dbReference type="InterPro" id="IPR036236">
    <property type="entry name" value="Znf_C2H2_sf"/>
</dbReference>
<evidence type="ECO:0000256" key="5">
    <source>
        <dbReference type="ARBA" id="ARBA00023242"/>
    </source>
</evidence>
<protein>
    <recommendedName>
        <fullName evidence="8">C2H2-type domain-containing protein</fullName>
    </recommendedName>
</protein>
<dbReference type="PANTHER" id="PTHR47287">
    <property type="entry name" value="C2H2 AND C2HC ZINC FINGERS SUPERFAMILY PROTEIN"/>
    <property type="match status" value="1"/>
</dbReference>